<evidence type="ECO:0000256" key="1">
    <source>
        <dbReference type="ARBA" id="ARBA00007613"/>
    </source>
</evidence>
<dbReference type="PANTHER" id="PTHR30203:SF33">
    <property type="entry name" value="BLR4455 PROTEIN"/>
    <property type="match status" value="1"/>
</dbReference>
<keyword evidence="2" id="KW-0472">Membrane</keyword>
<sequence length="487" mass="53478">MHIGITKMKQNIILKAIPLALLAGLGACTVQKYQRSENLPVAASYRDVFDGVGTDSAENIANLDYHSFFRDPLLIQLIDSSLAKNNNLLVAIKQIEIASLGYKQSKWANVPVVQATVVGAGINRPSDNSLNGQMAQQGIGKSYTPDYNAAVLGVSWEADIWGKIKAQKQEALVDYLKTEEAVRAVKSGLVSEVAQGYYNLLMLDKQREVSQQNLLLMDSTLAILQKQMELGLTNALAVQQQEMTRDQLDHQLRDIESAVHTQENALQLLCGRVPAAIVRSKGLDEILVPKEMETGVPVQLFGNRPDVRSSELEIRKLQLATHAAKVSMYPALNITAQGGLNAFKASNWFNLPGSLFGMAAGSVVQPVLQGKQLKTRYEQSKIMVEQAELNFKQSLLVAATEVSDALIRIQKLEEQEAISLQMVDRAGVMVNNSLTLFRYNNASYLEVILAQTNKLQADLGLATTKTLKLQSIANLYRALGGGWKQKS</sequence>
<dbReference type="SUPFAM" id="SSF56954">
    <property type="entry name" value="Outer membrane efflux proteins (OEP)"/>
    <property type="match status" value="1"/>
</dbReference>
<keyword evidence="2 3" id="KW-0449">Lipoprotein</keyword>
<organism evidence="3 4">
    <name type="scientific">Sphingobacterium yanglingense</name>
    <dbReference type="NCBI Taxonomy" id="1437280"/>
    <lineage>
        <taxon>Bacteria</taxon>
        <taxon>Pseudomonadati</taxon>
        <taxon>Bacteroidota</taxon>
        <taxon>Sphingobacteriia</taxon>
        <taxon>Sphingobacteriales</taxon>
        <taxon>Sphingobacteriaceae</taxon>
        <taxon>Sphingobacterium</taxon>
    </lineage>
</organism>
<comment type="subcellular location">
    <subcellularLocation>
        <location evidence="2">Cell membrane</location>
        <topology evidence="2">Lipid-anchor</topology>
    </subcellularLocation>
</comment>
<proteinExistence type="inferred from homology"/>
<dbReference type="GO" id="GO:0015562">
    <property type="term" value="F:efflux transmembrane transporter activity"/>
    <property type="evidence" value="ECO:0007669"/>
    <property type="project" value="InterPro"/>
</dbReference>
<evidence type="ECO:0000313" key="3">
    <source>
        <dbReference type="EMBL" id="TDQ77395.1"/>
    </source>
</evidence>
<dbReference type="Gene3D" id="1.20.1600.10">
    <property type="entry name" value="Outer membrane efflux proteins (OEP)"/>
    <property type="match status" value="1"/>
</dbReference>
<comment type="similarity">
    <text evidence="1 2">Belongs to the outer membrane factor (OMF) (TC 1.B.17) family.</text>
</comment>
<protein>
    <submittedName>
        <fullName evidence="3">NodT family efflux transporter outer membrane factor (OMF) lipoprotein</fullName>
    </submittedName>
</protein>
<dbReference type="Proteomes" id="UP000295292">
    <property type="component" value="Unassembled WGS sequence"/>
</dbReference>
<gene>
    <name evidence="3" type="ORF">CLV99_2801</name>
</gene>
<comment type="caution">
    <text evidence="3">The sequence shown here is derived from an EMBL/GenBank/DDBJ whole genome shotgun (WGS) entry which is preliminary data.</text>
</comment>
<dbReference type="Gene3D" id="2.20.200.10">
    <property type="entry name" value="Outer membrane efflux proteins (OEP)"/>
    <property type="match status" value="1"/>
</dbReference>
<dbReference type="PANTHER" id="PTHR30203">
    <property type="entry name" value="OUTER MEMBRANE CATION EFFLUX PROTEIN"/>
    <property type="match status" value="1"/>
</dbReference>
<accession>A0A4R6WCS4</accession>
<dbReference type="PROSITE" id="PS51257">
    <property type="entry name" value="PROKAR_LIPOPROTEIN"/>
    <property type="match status" value="1"/>
</dbReference>
<dbReference type="AlphaFoldDB" id="A0A4R6WCS4"/>
<reference evidence="3 4" key="1">
    <citation type="submission" date="2019-03" db="EMBL/GenBank/DDBJ databases">
        <title>Genomic Encyclopedia of Archaeal and Bacterial Type Strains, Phase II (KMG-II): from individual species to whole genera.</title>
        <authorList>
            <person name="Goeker M."/>
        </authorList>
    </citation>
    <scope>NUCLEOTIDE SEQUENCE [LARGE SCALE GENOMIC DNA]</scope>
    <source>
        <strain evidence="3 4">DSM 28353</strain>
    </source>
</reference>
<keyword evidence="2" id="KW-0564">Palmitate</keyword>
<name>A0A4R6WCS4_9SPHI</name>
<evidence type="ECO:0000256" key="2">
    <source>
        <dbReference type="RuleBase" id="RU362097"/>
    </source>
</evidence>
<dbReference type="NCBIfam" id="TIGR01845">
    <property type="entry name" value="outer_NodT"/>
    <property type="match status" value="1"/>
</dbReference>
<keyword evidence="2" id="KW-0812">Transmembrane</keyword>
<keyword evidence="2" id="KW-1134">Transmembrane beta strand</keyword>
<evidence type="ECO:0000313" key="4">
    <source>
        <dbReference type="Proteomes" id="UP000295292"/>
    </source>
</evidence>
<dbReference type="GO" id="GO:0005886">
    <property type="term" value="C:plasma membrane"/>
    <property type="evidence" value="ECO:0007669"/>
    <property type="project" value="UniProtKB-SubCell"/>
</dbReference>
<dbReference type="InterPro" id="IPR003423">
    <property type="entry name" value="OMP_efflux"/>
</dbReference>
<keyword evidence="4" id="KW-1185">Reference proteome</keyword>
<dbReference type="Pfam" id="PF02321">
    <property type="entry name" value="OEP"/>
    <property type="match status" value="2"/>
</dbReference>
<dbReference type="InterPro" id="IPR010131">
    <property type="entry name" value="MdtP/NodT-like"/>
</dbReference>
<dbReference type="EMBL" id="SNYV01000014">
    <property type="protein sequence ID" value="TDQ77395.1"/>
    <property type="molecule type" value="Genomic_DNA"/>
</dbReference>